<feature type="compositionally biased region" description="Basic and acidic residues" evidence="1">
    <location>
        <begin position="112"/>
        <end position="138"/>
    </location>
</feature>
<dbReference type="EMBL" id="JBFDAA010000013">
    <property type="protein sequence ID" value="KAL1122541.1"/>
    <property type="molecule type" value="Genomic_DNA"/>
</dbReference>
<reference evidence="2 3" key="1">
    <citation type="submission" date="2024-07" db="EMBL/GenBank/DDBJ databases">
        <title>Chromosome-level genome assembly of the water stick insect Ranatra chinensis (Heteroptera: Nepidae).</title>
        <authorList>
            <person name="Liu X."/>
        </authorList>
    </citation>
    <scope>NUCLEOTIDE SEQUENCE [LARGE SCALE GENOMIC DNA]</scope>
    <source>
        <strain evidence="2">Cailab_2021Rc</strain>
        <tissue evidence="2">Muscle</tissue>
    </source>
</reference>
<evidence type="ECO:0000313" key="2">
    <source>
        <dbReference type="EMBL" id="KAL1122541.1"/>
    </source>
</evidence>
<feature type="region of interest" description="Disordered" evidence="1">
    <location>
        <begin position="882"/>
        <end position="961"/>
    </location>
</feature>
<feature type="region of interest" description="Disordered" evidence="1">
    <location>
        <begin position="30"/>
        <end position="219"/>
    </location>
</feature>
<evidence type="ECO:0000313" key="3">
    <source>
        <dbReference type="Proteomes" id="UP001558652"/>
    </source>
</evidence>
<feature type="compositionally biased region" description="Basic residues" evidence="1">
    <location>
        <begin position="199"/>
        <end position="210"/>
    </location>
</feature>
<accession>A0ABD0Y5R6</accession>
<feature type="compositionally biased region" description="Basic and acidic residues" evidence="1">
    <location>
        <begin position="407"/>
        <end position="423"/>
    </location>
</feature>
<comment type="caution">
    <text evidence="2">The sequence shown here is derived from an EMBL/GenBank/DDBJ whole genome shotgun (WGS) entry which is preliminary data.</text>
</comment>
<gene>
    <name evidence="2" type="ORF">AAG570_002871</name>
</gene>
<proteinExistence type="predicted"/>
<name>A0ABD0Y5R6_9HEMI</name>
<feature type="compositionally biased region" description="Basic and acidic residues" evidence="1">
    <location>
        <begin position="44"/>
        <end position="71"/>
    </location>
</feature>
<feature type="region of interest" description="Disordered" evidence="1">
    <location>
        <begin position="336"/>
        <end position="465"/>
    </location>
</feature>
<feature type="compositionally biased region" description="Basic and acidic residues" evidence="1">
    <location>
        <begin position="256"/>
        <end position="277"/>
    </location>
</feature>
<feature type="compositionally biased region" description="Basic and acidic residues" evidence="1">
    <location>
        <begin position="167"/>
        <end position="180"/>
    </location>
</feature>
<protein>
    <submittedName>
        <fullName evidence="2">Uncharacterized protein</fullName>
    </submittedName>
</protein>
<feature type="region of interest" description="Disordered" evidence="1">
    <location>
        <begin position="479"/>
        <end position="699"/>
    </location>
</feature>
<feature type="compositionally biased region" description="Basic residues" evidence="1">
    <location>
        <begin position="424"/>
        <end position="433"/>
    </location>
</feature>
<dbReference type="AlphaFoldDB" id="A0ABD0Y5R6"/>
<feature type="compositionally biased region" description="Polar residues" evidence="1">
    <location>
        <begin position="233"/>
        <end position="251"/>
    </location>
</feature>
<evidence type="ECO:0000256" key="1">
    <source>
        <dbReference type="SAM" id="MobiDB-lite"/>
    </source>
</evidence>
<organism evidence="2 3">
    <name type="scientific">Ranatra chinensis</name>
    <dbReference type="NCBI Taxonomy" id="642074"/>
    <lineage>
        <taxon>Eukaryota</taxon>
        <taxon>Metazoa</taxon>
        <taxon>Ecdysozoa</taxon>
        <taxon>Arthropoda</taxon>
        <taxon>Hexapoda</taxon>
        <taxon>Insecta</taxon>
        <taxon>Pterygota</taxon>
        <taxon>Neoptera</taxon>
        <taxon>Paraneoptera</taxon>
        <taxon>Hemiptera</taxon>
        <taxon>Heteroptera</taxon>
        <taxon>Panheteroptera</taxon>
        <taxon>Nepomorpha</taxon>
        <taxon>Nepidae</taxon>
        <taxon>Ranatrinae</taxon>
        <taxon>Ranatra</taxon>
    </lineage>
</organism>
<keyword evidence="3" id="KW-1185">Reference proteome</keyword>
<feature type="compositionally biased region" description="Polar residues" evidence="1">
    <location>
        <begin position="610"/>
        <end position="629"/>
    </location>
</feature>
<feature type="compositionally biased region" description="Basic residues" evidence="1">
    <location>
        <begin position="294"/>
        <end position="304"/>
    </location>
</feature>
<feature type="compositionally biased region" description="Polar residues" evidence="1">
    <location>
        <begin position="484"/>
        <end position="493"/>
    </location>
</feature>
<feature type="compositionally biased region" description="Basic and acidic residues" evidence="1">
    <location>
        <begin position="633"/>
        <end position="653"/>
    </location>
</feature>
<feature type="region of interest" description="Disordered" evidence="1">
    <location>
        <begin position="231"/>
        <end position="321"/>
    </location>
</feature>
<sequence>MELSDHIESAKRMFCNVSDSFLADETLAEFPRASEDGDPSGLEKPWEKFLGGDKKETGHGKRDVLKADRKGSRYGISNDEGSAMKVRPSGQNAGEKVMVTNGSKHGTVKNVGEGRKPAKDRHKEHGDAGKRHEADSRRHGGTGTSKVARSKSRSGQEVGAEQSTNRQEVDFKKMEFKEETSQDTAGRKRRHKYESGISGRRKGKDGRRRSKINDGCSKIFDEVSVFNVPPLISSMSSSPAEGSQDASQEWQTGEEVELRGATRRATSDFKRPGKVERSSSGGTKCHNVDVSSNMKRKFRPSNNKRSKEGHSKRQKIAGGKDLLKIWMMLEKDPDFLRGPYSGTRLKKRSSSSSADTTSPAKESCSEKASWVRAMVGSSPPGRDGKNKCEVEAEQECQTVASNSKFPDTNEVHSDLQLQKDGRGQKKIKSRGKFKAPQTKCESKSTNPKNKERKKSTDKDNGNMNIEGYNIEWKLVPDVGENKSGVKSNLSSVESEVPKTEDVGGKNLALFKLVYGGGPMPRRNKEPGSAVKRMRRTRERGGGTTGTQSAEGPMPEEAKGTTENSDCLSGVNDKCADSKNMTSGPREPNASDPLGPIDRVGPDRSECGKISTGQDESPQNGKTSPRQNPSILLHKLDLDKFMTEERNNEKESRQGEIQLRGGRNSGQGGICEDSALAEGTRDLSASEGEPLPGQPSSGAANQLTEHLGEELLVHLPKPLPAGENAQLPEKHSLEIQSNIEVPKRALKIEEVRGVTGGDSFRRPRSMESGKRYHASRGLNLIGHPQLRSCGQFNVPARPIGEFARSAGRLSWEGPLVCRASSAGTNRPRMSLDGISGECGRGGGWEGQRPGNALVIRPVRRSDGGGCGCGWPGLQQTRISLPEQRGQFRHPPPRYLQVPRSFDDRPTSGPSAAPGVRAPFGLGLDREASSQKIYSSQEDDMSQEAESTPPGAPPLDVSTDDHVSDFLDGLVATALREASYTPGPHDPSAPDPAQHMYDKLNLLEWPSEFD</sequence>
<feature type="compositionally biased region" description="Polar residues" evidence="1">
    <location>
        <begin position="395"/>
        <end position="406"/>
    </location>
</feature>
<dbReference type="Proteomes" id="UP001558652">
    <property type="component" value="Unassembled WGS sequence"/>
</dbReference>